<name>A0A5C4RUV9_9GAMM</name>
<protein>
    <recommendedName>
        <fullName evidence="2">Barstar (barnase inhibitor) domain-containing protein</fullName>
    </recommendedName>
</protein>
<keyword evidence="4" id="KW-1185">Reference proteome</keyword>
<dbReference type="RefSeq" id="WP_139445510.1">
    <property type="nucleotide sequence ID" value="NZ_SMDR01000001.1"/>
</dbReference>
<dbReference type="InterPro" id="IPR000468">
    <property type="entry name" value="Barstar"/>
</dbReference>
<dbReference type="Proteomes" id="UP000305760">
    <property type="component" value="Unassembled WGS sequence"/>
</dbReference>
<evidence type="ECO:0000256" key="1">
    <source>
        <dbReference type="ARBA" id="ARBA00006845"/>
    </source>
</evidence>
<reference evidence="3 4" key="1">
    <citation type="submission" date="2019-03" db="EMBL/GenBank/DDBJ databases">
        <title>Arenimonas daejeonensis sp. nov., isolated from compost.</title>
        <authorList>
            <person name="Jeon C.O."/>
        </authorList>
    </citation>
    <scope>NUCLEOTIDE SEQUENCE [LARGE SCALE GENOMIC DNA]</scope>
    <source>
        <strain evidence="3 4">R29</strain>
    </source>
</reference>
<dbReference type="Pfam" id="PF01337">
    <property type="entry name" value="Barstar"/>
    <property type="match status" value="1"/>
</dbReference>
<feature type="domain" description="Barstar (barnase inhibitor)" evidence="2">
    <location>
        <begin position="41"/>
        <end position="133"/>
    </location>
</feature>
<accession>A0A5C4RUV9</accession>
<dbReference type="OrthoDB" id="7575400at2"/>
<comment type="caution">
    <text evidence="3">The sequence shown here is derived from an EMBL/GenBank/DDBJ whole genome shotgun (WGS) entry which is preliminary data.</text>
</comment>
<dbReference type="CDD" id="cd05141">
    <property type="entry name" value="Barstar_evA4336-like"/>
    <property type="match status" value="1"/>
</dbReference>
<gene>
    <name evidence="3" type="ORF">E1B00_03050</name>
</gene>
<proteinExistence type="inferred from homology"/>
<sequence length="145" mass="15803">MNAQPLQALLVEPDQAGTFYLTASDLGPLQEAAHEIGFLCIPLDLSGCADKTALMRAFAEAFEFPDWFGHNWDALADCLGDLDWLPAEGYVLGLQNVQALRAADPADYATLVAVLEGVCEDWRERGTPFWAFIALPDAQFDALPS</sequence>
<organism evidence="3 4">
    <name type="scientific">Arenimonas terrae</name>
    <dbReference type="NCBI Taxonomy" id="2546226"/>
    <lineage>
        <taxon>Bacteria</taxon>
        <taxon>Pseudomonadati</taxon>
        <taxon>Pseudomonadota</taxon>
        <taxon>Gammaproteobacteria</taxon>
        <taxon>Lysobacterales</taxon>
        <taxon>Lysobacteraceae</taxon>
        <taxon>Arenimonas</taxon>
    </lineage>
</organism>
<dbReference type="Gene3D" id="3.30.370.10">
    <property type="entry name" value="Barstar-like"/>
    <property type="match status" value="1"/>
</dbReference>
<comment type="similarity">
    <text evidence="1">Belongs to the barstar family.</text>
</comment>
<evidence type="ECO:0000313" key="4">
    <source>
        <dbReference type="Proteomes" id="UP000305760"/>
    </source>
</evidence>
<dbReference type="AlphaFoldDB" id="A0A5C4RUV9"/>
<dbReference type="InterPro" id="IPR035905">
    <property type="entry name" value="Barstar-like_sf"/>
</dbReference>
<evidence type="ECO:0000313" key="3">
    <source>
        <dbReference type="EMBL" id="TNJ34774.1"/>
    </source>
</evidence>
<dbReference type="SUPFAM" id="SSF52038">
    <property type="entry name" value="Barstar-related"/>
    <property type="match status" value="1"/>
</dbReference>
<dbReference type="EMBL" id="SMDR01000001">
    <property type="protein sequence ID" value="TNJ34774.1"/>
    <property type="molecule type" value="Genomic_DNA"/>
</dbReference>
<evidence type="ECO:0000259" key="2">
    <source>
        <dbReference type="Pfam" id="PF01337"/>
    </source>
</evidence>